<reference evidence="3 4" key="1">
    <citation type="submission" date="2017-05" db="EMBL/GenBank/DDBJ databases">
        <authorList>
            <person name="Song R."/>
            <person name="Chenine A.L."/>
            <person name="Ruprecht R.M."/>
        </authorList>
    </citation>
    <scope>NUCLEOTIDE SEQUENCE [LARGE SCALE GENOMIC DNA]</scope>
    <source>
        <strain evidence="3 4">CECT 8663</strain>
    </source>
</reference>
<dbReference type="RefSeq" id="WP_245910694.1">
    <property type="nucleotide sequence ID" value="NZ_FXYH01000001.1"/>
</dbReference>
<keyword evidence="2" id="KW-0472">Membrane</keyword>
<name>A0A238JRB3_9RHOB</name>
<feature type="compositionally biased region" description="Low complexity" evidence="1">
    <location>
        <begin position="161"/>
        <end position="181"/>
    </location>
</feature>
<evidence type="ECO:0000256" key="2">
    <source>
        <dbReference type="SAM" id="Phobius"/>
    </source>
</evidence>
<feature type="region of interest" description="Disordered" evidence="1">
    <location>
        <begin position="126"/>
        <end position="185"/>
    </location>
</feature>
<dbReference type="AlphaFoldDB" id="A0A238JRB3"/>
<feature type="compositionally biased region" description="Basic and acidic residues" evidence="1">
    <location>
        <begin position="149"/>
        <end position="160"/>
    </location>
</feature>
<feature type="transmembrane region" description="Helical" evidence="2">
    <location>
        <begin position="41"/>
        <end position="59"/>
    </location>
</feature>
<feature type="region of interest" description="Disordered" evidence="1">
    <location>
        <begin position="208"/>
        <end position="252"/>
    </location>
</feature>
<dbReference type="Proteomes" id="UP000220836">
    <property type="component" value="Unassembled WGS sequence"/>
</dbReference>
<keyword evidence="2" id="KW-1133">Transmembrane helix</keyword>
<gene>
    <name evidence="3" type="ORF">PEV8663_00185</name>
</gene>
<accession>A0A238JRB3</accession>
<evidence type="ECO:0000313" key="3">
    <source>
        <dbReference type="EMBL" id="SMX33181.1"/>
    </source>
</evidence>
<keyword evidence="2" id="KW-0812">Transmembrane</keyword>
<evidence type="ECO:0000256" key="1">
    <source>
        <dbReference type="SAM" id="MobiDB-lite"/>
    </source>
</evidence>
<evidence type="ECO:0000313" key="4">
    <source>
        <dbReference type="Proteomes" id="UP000220836"/>
    </source>
</evidence>
<organism evidence="3 4">
    <name type="scientific">Pelagimonas varians</name>
    <dbReference type="NCBI Taxonomy" id="696760"/>
    <lineage>
        <taxon>Bacteria</taxon>
        <taxon>Pseudomonadati</taxon>
        <taxon>Pseudomonadota</taxon>
        <taxon>Alphaproteobacteria</taxon>
        <taxon>Rhodobacterales</taxon>
        <taxon>Roseobacteraceae</taxon>
        <taxon>Pelagimonas</taxon>
    </lineage>
</organism>
<feature type="compositionally biased region" description="Basic and acidic residues" evidence="1">
    <location>
        <begin position="208"/>
        <end position="228"/>
    </location>
</feature>
<dbReference type="EMBL" id="FXYH01000001">
    <property type="protein sequence ID" value="SMX33181.1"/>
    <property type="molecule type" value="Genomic_DNA"/>
</dbReference>
<keyword evidence="4" id="KW-1185">Reference proteome</keyword>
<sequence length="333" mass="33757">MSNVTGGQGCPMKCWSAAGVIGVVTALILIAVAGKGVMAGLILGILAAVLLGLLFTWLFCAPVPAIGASGNVADAAVASAEPAAVTPSPAPIAQPVVAEPVAAVPEKPVEAAPVVAEAADAAADVKESEVEASDTVVKPTAALAGQDELSGKKGDWRYEGGEAPQTETTEAAQAPDAPVAAESVVKPSTALAGQAELAEKKGTWRYEGGDALPKADESPAVDAGKDYDGDGILEGTEEGTRPALLDGPGEGGADNLKEIKGIGPKLEKVCHGLGVYHFSQIAAWNEDEVAWANANLVGFKGRVTRDNWVEQAKILAAGGETEFSKRVDKGGVY</sequence>
<feature type="transmembrane region" description="Helical" evidence="2">
    <location>
        <begin position="15"/>
        <end position="34"/>
    </location>
</feature>
<protein>
    <submittedName>
        <fullName evidence="3">NADH dehydrogenase subunit E</fullName>
    </submittedName>
</protein>
<proteinExistence type="predicted"/>